<keyword evidence="3" id="KW-0195">Cyclin</keyword>
<accession>A0A3N4IDQ6</accession>
<organism evidence="5 6">
    <name type="scientific">Ascobolus immersus RN42</name>
    <dbReference type="NCBI Taxonomy" id="1160509"/>
    <lineage>
        <taxon>Eukaryota</taxon>
        <taxon>Fungi</taxon>
        <taxon>Dikarya</taxon>
        <taxon>Ascomycota</taxon>
        <taxon>Pezizomycotina</taxon>
        <taxon>Pezizomycetes</taxon>
        <taxon>Pezizales</taxon>
        <taxon>Ascobolaceae</taxon>
        <taxon>Ascobolus</taxon>
    </lineage>
</organism>
<evidence type="ECO:0000256" key="3">
    <source>
        <dbReference type="RuleBase" id="RU000383"/>
    </source>
</evidence>
<evidence type="ECO:0000256" key="2">
    <source>
        <dbReference type="ARBA" id="ARBA00014912"/>
    </source>
</evidence>
<dbReference type="Proteomes" id="UP000275078">
    <property type="component" value="Unassembled WGS sequence"/>
</dbReference>
<dbReference type="PANTHER" id="PTHR10026">
    <property type="entry name" value="CYCLIN"/>
    <property type="match status" value="1"/>
</dbReference>
<dbReference type="Gene3D" id="1.10.472.10">
    <property type="entry name" value="Cyclin-like"/>
    <property type="match status" value="2"/>
</dbReference>
<dbReference type="CDD" id="cd20546">
    <property type="entry name" value="CYCLIN_SpCG1C_ScCTK2-like_rpt2"/>
    <property type="match status" value="1"/>
</dbReference>
<dbReference type="InterPro" id="IPR013763">
    <property type="entry name" value="Cyclin-like_dom"/>
</dbReference>
<sequence>MAANWWVSTQRKHWLFTKEKLADIRASLDAVDAKSVAQFPLPEKRLLNIYFNTQMIRLGKRMSIRQQALATAQIYLKRFYTKVPIRDTNPYLVLATCVYLACKIEECPQHIRVLAGEARTFWPEYITGEISKLAECEFHIISEMNSYLIVHHPYRTLQELTPMLGLTSDESSTAWCVINDSYLTDLPLLHAPHVIALTAIFLAVVLKPTQGQGLGASAAGTPPGQGGGQASANVAAATQALGSGVPGNGRINKLTEWYAESGVDIEALVDCTQEIISLYEVWDGFSEKACKEQLGRMIKQRGLC</sequence>
<dbReference type="GO" id="GO:0006357">
    <property type="term" value="P:regulation of transcription by RNA polymerase II"/>
    <property type="evidence" value="ECO:0007669"/>
    <property type="project" value="InterPro"/>
</dbReference>
<dbReference type="STRING" id="1160509.A0A3N4IDQ6"/>
<name>A0A3N4IDQ6_ASCIM</name>
<evidence type="ECO:0000313" key="5">
    <source>
        <dbReference type="EMBL" id="RPA84273.1"/>
    </source>
</evidence>
<dbReference type="AlphaFoldDB" id="A0A3N4IDQ6"/>
<gene>
    <name evidence="5" type="ORF">BJ508DRAFT_206467</name>
</gene>
<dbReference type="SMART" id="SM00385">
    <property type="entry name" value="CYCLIN"/>
    <property type="match status" value="1"/>
</dbReference>
<comment type="similarity">
    <text evidence="1">Belongs to the cyclin family. Cyclin C subfamily.</text>
</comment>
<dbReference type="GO" id="GO:0016538">
    <property type="term" value="F:cyclin-dependent protein serine/threonine kinase regulator activity"/>
    <property type="evidence" value="ECO:0007669"/>
    <property type="project" value="InterPro"/>
</dbReference>
<feature type="domain" description="Cyclin-like" evidence="4">
    <location>
        <begin position="53"/>
        <end position="142"/>
    </location>
</feature>
<keyword evidence="6" id="KW-1185">Reference proteome</keyword>
<evidence type="ECO:0000259" key="4">
    <source>
        <dbReference type="SMART" id="SM00385"/>
    </source>
</evidence>
<dbReference type="CDD" id="cd20513">
    <property type="entry name" value="CYCLIN_CCNC_rpt1"/>
    <property type="match status" value="1"/>
</dbReference>
<dbReference type="InterPro" id="IPR006671">
    <property type="entry name" value="Cyclin_N"/>
</dbReference>
<evidence type="ECO:0000313" key="6">
    <source>
        <dbReference type="Proteomes" id="UP000275078"/>
    </source>
</evidence>
<dbReference type="InterPro" id="IPR043198">
    <property type="entry name" value="Cyclin/Ssn8"/>
</dbReference>
<dbReference type="PIRSF" id="PIRSF028758">
    <property type="entry name" value="Cyclin, C/H/G types"/>
    <property type="match status" value="1"/>
</dbReference>
<reference evidence="5 6" key="1">
    <citation type="journal article" date="2018" name="Nat. Ecol. Evol.">
        <title>Pezizomycetes genomes reveal the molecular basis of ectomycorrhizal truffle lifestyle.</title>
        <authorList>
            <person name="Murat C."/>
            <person name="Payen T."/>
            <person name="Noel B."/>
            <person name="Kuo A."/>
            <person name="Morin E."/>
            <person name="Chen J."/>
            <person name="Kohler A."/>
            <person name="Krizsan K."/>
            <person name="Balestrini R."/>
            <person name="Da Silva C."/>
            <person name="Montanini B."/>
            <person name="Hainaut M."/>
            <person name="Levati E."/>
            <person name="Barry K.W."/>
            <person name="Belfiori B."/>
            <person name="Cichocki N."/>
            <person name="Clum A."/>
            <person name="Dockter R.B."/>
            <person name="Fauchery L."/>
            <person name="Guy J."/>
            <person name="Iotti M."/>
            <person name="Le Tacon F."/>
            <person name="Lindquist E.A."/>
            <person name="Lipzen A."/>
            <person name="Malagnac F."/>
            <person name="Mello A."/>
            <person name="Molinier V."/>
            <person name="Miyauchi S."/>
            <person name="Poulain J."/>
            <person name="Riccioni C."/>
            <person name="Rubini A."/>
            <person name="Sitrit Y."/>
            <person name="Splivallo R."/>
            <person name="Traeger S."/>
            <person name="Wang M."/>
            <person name="Zifcakova L."/>
            <person name="Wipf D."/>
            <person name="Zambonelli A."/>
            <person name="Paolocci F."/>
            <person name="Nowrousian M."/>
            <person name="Ottonello S."/>
            <person name="Baldrian P."/>
            <person name="Spatafora J.W."/>
            <person name="Henrissat B."/>
            <person name="Nagy L.G."/>
            <person name="Aury J.M."/>
            <person name="Wincker P."/>
            <person name="Grigoriev I.V."/>
            <person name="Bonfante P."/>
            <person name="Martin F.M."/>
        </authorList>
    </citation>
    <scope>NUCLEOTIDE SEQUENCE [LARGE SCALE GENOMIC DNA]</scope>
    <source>
        <strain evidence="5 6">RN42</strain>
    </source>
</reference>
<dbReference type="OrthoDB" id="10266018at2759"/>
<proteinExistence type="inferred from homology"/>
<dbReference type="Pfam" id="PF00134">
    <property type="entry name" value="Cyclin_N"/>
    <property type="match status" value="1"/>
</dbReference>
<dbReference type="EMBL" id="ML119660">
    <property type="protein sequence ID" value="RPA84273.1"/>
    <property type="molecule type" value="Genomic_DNA"/>
</dbReference>
<protein>
    <recommendedName>
        <fullName evidence="2">RNA polymerase II holoenzyme cyclin-like subunit</fullName>
    </recommendedName>
</protein>
<dbReference type="SUPFAM" id="SSF47954">
    <property type="entry name" value="Cyclin-like"/>
    <property type="match status" value="2"/>
</dbReference>
<evidence type="ECO:0000256" key="1">
    <source>
        <dbReference type="ARBA" id="ARBA00008638"/>
    </source>
</evidence>
<dbReference type="InterPro" id="IPR036915">
    <property type="entry name" value="Cyclin-like_sf"/>
</dbReference>